<keyword evidence="3" id="KW-1185">Reference proteome</keyword>
<accession>L0A042</accession>
<gene>
    <name evidence="2" type="ordered locus">Deipe_1269</name>
</gene>
<dbReference type="RefSeq" id="WP_015235127.1">
    <property type="nucleotide sequence ID" value="NC_019793.1"/>
</dbReference>
<organism evidence="2 3">
    <name type="scientific">Deinococcus peraridilitoris (strain DSM 19664 / LMG 22246 / CIP 109416 / KR-200)</name>
    <dbReference type="NCBI Taxonomy" id="937777"/>
    <lineage>
        <taxon>Bacteria</taxon>
        <taxon>Thermotogati</taxon>
        <taxon>Deinococcota</taxon>
        <taxon>Deinococci</taxon>
        <taxon>Deinococcales</taxon>
        <taxon>Deinococcaceae</taxon>
        <taxon>Deinococcus</taxon>
    </lineage>
</organism>
<evidence type="ECO:0000313" key="2">
    <source>
        <dbReference type="EMBL" id="AFZ66819.1"/>
    </source>
</evidence>
<feature type="transmembrane region" description="Helical" evidence="1">
    <location>
        <begin position="127"/>
        <end position="151"/>
    </location>
</feature>
<reference evidence="3" key="1">
    <citation type="submission" date="2012-03" db="EMBL/GenBank/DDBJ databases">
        <title>Complete sequence of chromosome of Deinococcus peraridilitoris DSM 19664.</title>
        <authorList>
            <person name="Lucas S."/>
            <person name="Copeland A."/>
            <person name="Lapidus A."/>
            <person name="Glavina del Rio T."/>
            <person name="Dalin E."/>
            <person name="Tice H."/>
            <person name="Bruce D."/>
            <person name="Goodwin L."/>
            <person name="Pitluck S."/>
            <person name="Peters L."/>
            <person name="Mikhailova N."/>
            <person name="Lu M."/>
            <person name="Kyrpides N."/>
            <person name="Mavromatis K."/>
            <person name="Ivanova N."/>
            <person name="Brettin T."/>
            <person name="Detter J.C."/>
            <person name="Han C."/>
            <person name="Larimer F."/>
            <person name="Land M."/>
            <person name="Hauser L."/>
            <person name="Markowitz V."/>
            <person name="Cheng J.-F."/>
            <person name="Hugenholtz P."/>
            <person name="Woyke T."/>
            <person name="Wu D."/>
            <person name="Pukall R."/>
            <person name="Steenblock K."/>
            <person name="Brambilla E."/>
            <person name="Klenk H.-P."/>
            <person name="Eisen J.A."/>
        </authorList>
    </citation>
    <scope>NUCLEOTIDE SEQUENCE [LARGE SCALE GENOMIC DNA]</scope>
    <source>
        <strain evidence="3">DSM 19664 / LMG 22246 / CIP 109416 / KR-200</strain>
    </source>
</reference>
<dbReference type="AlphaFoldDB" id="L0A042"/>
<keyword evidence="1" id="KW-0812">Transmembrane</keyword>
<name>L0A042_DEIPD</name>
<feature type="transmembrane region" description="Helical" evidence="1">
    <location>
        <begin position="163"/>
        <end position="184"/>
    </location>
</feature>
<protein>
    <recommendedName>
        <fullName evidence="4">Yip1 domain-containing protein</fullName>
    </recommendedName>
</protein>
<dbReference type="HOGENOM" id="CLU_103274_0_0_0"/>
<dbReference type="STRING" id="937777.Deipe_1269"/>
<feature type="transmembrane region" description="Helical" evidence="1">
    <location>
        <begin position="39"/>
        <end position="60"/>
    </location>
</feature>
<sequence>MRSSPFNPAEMVRQSIDVVSRPSVRRFEQYERSGGLTQAVLYVLLGAIVTGLINAVRAGFPGWIESTLVSLTGFLVFTAVVYAFGKRQGGTGSMDEVAYTFSLYWVPISVAVAVLGVIFGVLKIILIGYLLLGLLNLVRMLASVFFAYLAVQSSMNMRDPAKNILTLVVAAAVSWVAQLLVGLLV</sequence>
<feature type="transmembrane region" description="Helical" evidence="1">
    <location>
        <begin position="66"/>
        <end position="85"/>
    </location>
</feature>
<proteinExistence type="predicted"/>
<dbReference type="PATRIC" id="fig|937777.3.peg.1270"/>
<dbReference type="KEGG" id="dpd:Deipe_1269"/>
<dbReference type="Proteomes" id="UP000010467">
    <property type="component" value="Chromosome"/>
</dbReference>
<evidence type="ECO:0000313" key="3">
    <source>
        <dbReference type="Proteomes" id="UP000010467"/>
    </source>
</evidence>
<dbReference type="EMBL" id="CP003382">
    <property type="protein sequence ID" value="AFZ66819.1"/>
    <property type="molecule type" value="Genomic_DNA"/>
</dbReference>
<feature type="transmembrane region" description="Helical" evidence="1">
    <location>
        <begin position="97"/>
        <end position="121"/>
    </location>
</feature>
<keyword evidence="1" id="KW-0472">Membrane</keyword>
<evidence type="ECO:0008006" key="4">
    <source>
        <dbReference type="Google" id="ProtNLM"/>
    </source>
</evidence>
<dbReference type="OrthoDB" id="67057at2"/>
<keyword evidence="1" id="KW-1133">Transmembrane helix</keyword>
<evidence type="ECO:0000256" key="1">
    <source>
        <dbReference type="SAM" id="Phobius"/>
    </source>
</evidence>